<evidence type="ECO:0000256" key="1">
    <source>
        <dbReference type="ARBA" id="ARBA00022741"/>
    </source>
</evidence>
<proteinExistence type="predicted"/>
<dbReference type="InterPro" id="IPR011604">
    <property type="entry name" value="PDDEXK-like_dom_sf"/>
</dbReference>
<keyword evidence="7" id="KW-0234">DNA repair</keyword>
<evidence type="ECO:0000256" key="6">
    <source>
        <dbReference type="ARBA" id="ARBA00023125"/>
    </source>
</evidence>
<dbReference type="KEGG" id="cthd:CDO33_09515"/>
<dbReference type="GO" id="GO:0016787">
    <property type="term" value="F:hydrolase activity"/>
    <property type="evidence" value="ECO:0007669"/>
    <property type="project" value="UniProtKB-KW"/>
</dbReference>
<feature type="domain" description="PD-(D/E)XK endonuclease-like" evidence="8">
    <location>
        <begin position="15"/>
        <end position="246"/>
    </location>
</feature>
<dbReference type="RefSeq" id="WP_103081264.1">
    <property type="nucleotide sequence ID" value="NZ_CP021850.1"/>
</dbReference>
<evidence type="ECO:0000256" key="5">
    <source>
        <dbReference type="ARBA" id="ARBA00022840"/>
    </source>
</evidence>
<dbReference type="GO" id="GO:0003677">
    <property type="term" value="F:DNA binding"/>
    <property type="evidence" value="ECO:0007669"/>
    <property type="project" value="UniProtKB-KW"/>
</dbReference>
<evidence type="ECO:0000256" key="3">
    <source>
        <dbReference type="ARBA" id="ARBA00022801"/>
    </source>
</evidence>
<keyword evidence="5" id="KW-0067">ATP-binding</keyword>
<sequence length="274" mass="32679">MDRDLRLADHFLYTQHSLATFDNCPLKFKKRYLENLKWDSFPDEATRKSIEAGNNFHLLAYRYFMGIETAPVEALEKYPELSRWMESLMKRFNINPEFKYLPEYKLRMSSGEMKLEANFDLLIVKHDHIEIWDWKTHGGRGKVSAAAIGKKLRSSLQTMVYMYALKEQSRLVAGEEIKASNISMHYWQPEPAMTLAEIKYSDALHEHFGNIIREKIRNILNYDFNSFDKDMYSKHCRVCEFNWFCNNERVDFSAMQEDEDIMLELDWERAEEVY</sequence>
<keyword evidence="4" id="KW-0347">Helicase</keyword>
<accession>A0A2K2FFK6</accession>
<evidence type="ECO:0000313" key="9">
    <source>
        <dbReference type="EMBL" id="PNT99567.1"/>
    </source>
</evidence>
<evidence type="ECO:0000259" key="8">
    <source>
        <dbReference type="Pfam" id="PF12705"/>
    </source>
</evidence>
<protein>
    <recommendedName>
        <fullName evidence="8">PD-(D/E)XK endonuclease-like domain-containing protein</fullName>
    </recommendedName>
</protein>
<evidence type="ECO:0000256" key="2">
    <source>
        <dbReference type="ARBA" id="ARBA00022763"/>
    </source>
</evidence>
<reference evidence="9 10" key="1">
    <citation type="submission" date="2017-06" db="EMBL/GenBank/DDBJ databases">
        <title>Investigating the central metabolism of Clostridium thermosuccinogenes.</title>
        <authorList>
            <person name="Koendjbiharie J.G."/>
            <person name="van Kranenburg R."/>
        </authorList>
    </citation>
    <scope>NUCLEOTIDE SEQUENCE [LARGE SCALE GENOMIC DNA]</scope>
    <source>
        <strain evidence="9 10">DSM 5806</strain>
    </source>
</reference>
<keyword evidence="1" id="KW-0547">Nucleotide-binding</keyword>
<dbReference type="Proteomes" id="UP000236151">
    <property type="component" value="Unassembled WGS sequence"/>
</dbReference>
<keyword evidence="2" id="KW-0227">DNA damage</keyword>
<organism evidence="9 10">
    <name type="scientific">Clostridium thermosuccinogenes</name>
    <dbReference type="NCBI Taxonomy" id="84032"/>
    <lineage>
        <taxon>Bacteria</taxon>
        <taxon>Bacillati</taxon>
        <taxon>Bacillota</taxon>
        <taxon>Clostridia</taxon>
        <taxon>Eubacteriales</taxon>
        <taxon>Clostridiaceae</taxon>
        <taxon>Clostridium</taxon>
    </lineage>
</organism>
<comment type="caution">
    <text evidence="9">The sequence shown here is derived from an EMBL/GenBank/DDBJ whole genome shotgun (WGS) entry which is preliminary data.</text>
</comment>
<dbReference type="Gene3D" id="3.90.320.10">
    <property type="match status" value="1"/>
</dbReference>
<keyword evidence="3" id="KW-0378">Hydrolase</keyword>
<evidence type="ECO:0000256" key="7">
    <source>
        <dbReference type="ARBA" id="ARBA00023204"/>
    </source>
</evidence>
<keyword evidence="10" id="KW-1185">Reference proteome</keyword>
<dbReference type="GO" id="GO:0005524">
    <property type="term" value="F:ATP binding"/>
    <property type="evidence" value="ECO:0007669"/>
    <property type="project" value="UniProtKB-KW"/>
</dbReference>
<evidence type="ECO:0000256" key="4">
    <source>
        <dbReference type="ARBA" id="ARBA00022806"/>
    </source>
</evidence>
<dbReference type="InterPro" id="IPR038726">
    <property type="entry name" value="PDDEXK_AddAB-type"/>
</dbReference>
<evidence type="ECO:0000313" key="10">
    <source>
        <dbReference type="Proteomes" id="UP000236151"/>
    </source>
</evidence>
<dbReference type="Pfam" id="PF12705">
    <property type="entry name" value="PDDEXK_1"/>
    <property type="match status" value="1"/>
</dbReference>
<dbReference type="OrthoDB" id="306181at2"/>
<dbReference type="AlphaFoldDB" id="A0A2K2FFK6"/>
<dbReference type="EMBL" id="NIOJ01000017">
    <property type="protein sequence ID" value="PNT99567.1"/>
    <property type="molecule type" value="Genomic_DNA"/>
</dbReference>
<dbReference type="GO" id="GO:0004386">
    <property type="term" value="F:helicase activity"/>
    <property type="evidence" value="ECO:0007669"/>
    <property type="project" value="UniProtKB-KW"/>
</dbReference>
<name>A0A2K2FFK6_9CLOT</name>
<dbReference type="GO" id="GO:0006281">
    <property type="term" value="P:DNA repair"/>
    <property type="evidence" value="ECO:0007669"/>
    <property type="project" value="UniProtKB-KW"/>
</dbReference>
<gene>
    <name evidence="9" type="ORF">CDQ84_08275</name>
</gene>
<keyword evidence="6" id="KW-0238">DNA-binding</keyword>